<gene>
    <name evidence="1" type="ORF">OSTLU_33249</name>
</gene>
<evidence type="ECO:0000313" key="1">
    <source>
        <dbReference type="EMBL" id="ABO97516.1"/>
    </source>
</evidence>
<dbReference type="AlphaFoldDB" id="A4S1X0"/>
<reference evidence="1 2" key="1">
    <citation type="journal article" date="2007" name="Proc. Natl. Acad. Sci. U.S.A.">
        <title>The tiny eukaryote Ostreococcus provides genomic insights into the paradox of plankton speciation.</title>
        <authorList>
            <person name="Palenik B."/>
            <person name="Grimwood J."/>
            <person name="Aerts A."/>
            <person name="Rouze P."/>
            <person name="Salamov A."/>
            <person name="Putnam N."/>
            <person name="Dupont C."/>
            <person name="Jorgensen R."/>
            <person name="Derelle E."/>
            <person name="Rombauts S."/>
            <person name="Zhou K."/>
            <person name="Otillar R."/>
            <person name="Merchant S.S."/>
            <person name="Podell S."/>
            <person name="Gaasterland T."/>
            <person name="Napoli C."/>
            <person name="Gendler K."/>
            <person name="Manuell A."/>
            <person name="Tai V."/>
            <person name="Vallon O."/>
            <person name="Piganeau G."/>
            <person name="Jancek S."/>
            <person name="Heijde M."/>
            <person name="Jabbari K."/>
            <person name="Bowler C."/>
            <person name="Lohr M."/>
            <person name="Robbens S."/>
            <person name="Werner G."/>
            <person name="Dubchak I."/>
            <person name="Pazour G.J."/>
            <person name="Ren Q."/>
            <person name="Paulsen I."/>
            <person name="Delwiche C."/>
            <person name="Schmutz J."/>
            <person name="Rokhsar D."/>
            <person name="Van de Peer Y."/>
            <person name="Moreau H."/>
            <person name="Grigoriev I.V."/>
        </authorList>
    </citation>
    <scope>NUCLEOTIDE SEQUENCE [LARGE SCALE GENOMIC DNA]</scope>
    <source>
        <strain evidence="1 2">CCE9901</strain>
    </source>
</reference>
<dbReference type="PANTHER" id="PTHR34131">
    <property type="entry name" value="(RAP ANNOTATION RELEASE2) GALACTOSE-BINDING LIKE DOMAIN CONTAINING PROTEIN"/>
    <property type="match status" value="1"/>
</dbReference>
<dbReference type="Gramene" id="ABO97516">
    <property type="protein sequence ID" value="ABO97516"/>
    <property type="gene ID" value="OSTLU_33249"/>
</dbReference>
<dbReference type="eggNOG" id="ENOG502QTF3">
    <property type="taxonomic scope" value="Eukaryota"/>
</dbReference>
<keyword evidence="2" id="KW-1185">Reference proteome</keyword>
<organism evidence="1 2">
    <name type="scientific">Ostreococcus lucimarinus (strain CCE9901)</name>
    <dbReference type="NCBI Taxonomy" id="436017"/>
    <lineage>
        <taxon>Eukaryota</taxon>
        <taxon>Viridiplantae</taxon>
        <taxon>Chlorophyta</taxon>
        <taxon>Mamiellophyceae</taxon>
        <taxon>Mamiellales</taxon>
        <taxon>Bathycoccaceae</taxon>
        <taxon>Ostreococcus</taxon>
    </lineage>
</organism>
<dbReference type="GeneID" id="5003138"/>
<dbReference type="HOGENOM" id="CLU_070206_0_0_1"/>
<dbReference type="PANTHER" id="PTHR34131:SF3">
    <property type="entry name" value="(RAP ANNOTATION RELEASE2) GALACTOSE-BINDING LIKE DOMAIN CONTAINING PROTEIN"/>
    <property type="match status" value="1"/>
</dbReference>
<dbReference type="OMA" id="GWFPFTI"/>
<dbReference type="KEGG" id="olu:OSTLU_33249"/>
<sequence length="195" mass="21531">MSLPASQYSTLDGESVERVSDDTFKVELSELAFLGLSLRPRLKAKVRVRDDGSGCEVRVEDMELTGSGVVEYASDAFEIVSVNNVTWCDVESEALSAEERAVVESRGGEYKELTSETSVRVYIIVPGWFPFTIKSTERTGRFVVNQVVAQVVPRFLNQLAEDYGTWSRGDDSRTASAKGMFDCDVDDSAQECEAV</sequence>
<dbReference type="EMBL" id="CP000588">
    <property type="protein sequence ID" value="ABO97516.1"/>
    <property type="molecule type" value="Genomic_DNA"/>
</dbReference>
<dbReference type="OrthoDB" id="426136at2759"/>
<dbReference type="InterPro" id="IPR018971">
    <property type="entry name" value="DUF1997"/>
</dbReference>
<accession>A4S1X0</accession>
<dbReference type="STRING" id="436017.A4S1X0"/>
<name>A4S1X0_OSTLU</name>
<protein>
    <submittedName>
        <fullName evidence="1">Uncharacterized protein</fullName>
    </submittedName>
</protein>
<evidence type="ECO:0000313" key="2">
    <source>
        <dbReference type="Proteomes" id="UP000001568"/>
    </source>
</evidence>
<dbReference type="Pfam" id="PF09366">
    <property type="entry name" value="DUF1997"/>
    <property type="match status" value="1"/>
</dbReference>
<dbReference type="Proteomes" id="UP000001568">
    <property type="component" value="Chromosome 8"/>
</dbReference>
<dbReference type="RefSeq" id="XP_001419223.1">
    <property type="nucleotide sequence ID" value="XM_001419186.1"/>
</dbReference>
<proteinExistence type="predicted"/>